<dbReference type="AlphaFoldDB" id="A0A158DQ16"/>
<keyword evidence="6" id="KW-1185">Reference proteome</keyword>
<dbReference type="PROSITE" id="PS51257">
    <property type="entry name" value="PROKAR_LIPOPROTEIN"/>
    <property type="match status" value="1"/>
</dbReference>
<dbReference type="Proteomes" id="UP000054624">
    <property type="component" value="Unassembled WGS sequence"/>
</dbReference>
<dbReference type="STRING" id="1777137.AWB76_07329"/>
<dbReference type="InterPro" id="IPR018485">
    <property type="entry name" value="FGGY_C"/>
</dbReference>
<evidence type="ECO:0000313" key="6">
    <source>
        <dbReference type="Proteomes" id="UP000054624"/>
    </source>
</evidence>
<dbReference type="InterPro" id="IPR050406">
    <property type="entry name" value="FGGY_Carb_Kinase"/>
</dbReference>
<gene>
    <name evidence="5" type="ORF">AWB76_07329</name>
</gene>
<proteinExistence type="inferred from homology"/>
<evidence type="ECO:0000313" key="5">
    <source>
        <dbReference type="EMBL" id="SAK96698.1"/>
    </source>
</evidence>
<feature type="domain" description="Carbohydrate kinase FGGY C-terminal" evidence="4">
    <location>
        <begin position="1"/>
        <end position="75"/>
    </location>
</feature>
<accession>A0A158DQ16</accession>
<comment type="similarity">
    <text evidence="1">Belongs to the FGGY kinase family.</text>
</comment>
<dbReference type="SUPFAM" id="SSF53067">
    <property type="entry name" value="Actin-like ATPase domain"/>
    <property type="match status" value="1"/>
</dbReference>
<evidence type="ECO:0000256" key="2">
    <source>
        <dbReference type="ARBA" id="ARBA00022679"/>
    </source>
</evidence>
<keyword evidence="3" id="KW-0418">Kinase</keyword>
<name>A0A158DQ16_9BURK</name>
<dbReference type="InterPro" id="IPR043129">
    <property type="entry name" value="ATPase_NBD"/>
</dbReference>
<evidence type="ECO:0000256" key="3">
    <source>
        <dbReference type="ARBA" id="ARBA00022777"/>
    </source>
</evidence>
<dbReference type="GO" id="GO:0005975">
    <property type="term" value="P:carbohydrate metabolic process"/>
    <property type="evidence" value="ECO:0007669"/>
    <property type="project" value="InterPro"/>
</dbReference>
<evidence type="ECO:0000256" key="1">
    <source>
        <dbReference type="ARBA" id="ARBA00009156"/>
    </source>
</evidence>
<dbReference type="Pfam" id="PF02782">
    <property type="entry name" value="FGGY_C"/>
    <property type="match status" value="1"/>
</dbReference>
<reference evidence="6" key="1">
    <citation type="submission" date="2016-01" db="EMBL/GenBank/DDBJ databases">
        <authorList>
            <person name="Peeters Charlotte."/>
        </authorList>
    </citation>
    <scope>NUCLEOTIDE SEQUENCE [LARGE SCALE GENOMIC DNA]</scope>
</reference>
<dbReference type="GO" id="GO:0016301">
    <property type="term" value="F:kinase activity"/>
    <property type="evidence" value="ECO:0007669"/>
    <property type="project" value="UniProtKB-KW"/>
</dbReference>
<dbReference type="PANTHER" id="PTHR43095:SF5">
    <property type="entry name" value="XYLULOSE KINASE"/>
    <property type="match status" value="1"/>
</dbReference>
<protein>
    <submittedName>
        <fullName evidence="5">Xylulokinase</fullName>
    </submittedName>
</protein>
<dbReference type="EMBL" id="FCOI02000049">
    <property type="protein sequence ID" value="SAK96698.1"/>
    <property type="molecule type" value="Genomic_DNA"/>
</dbReference>
<dbReference type="PANTHER" id="PTHR43095">
    <property type="entry name" value="SUGAR KINASE"/>
    <property type="match status" value="1"/>
</dbReference>
<keyword evidence="2" id="KW-0808">Transferase</keyword>
<organism evidence="5 6">
    <name type="scientific">Caballeronia temeraria</name>
    <dbReference type="NCBI Taxonomy" id="1777137"/>
    <lineage>
        <taxon>Bacteria</taxon>
        <taxon>Pseudomonadati</taxon>
        <taxon>Pseudomonadota</taxon>
        <taxon>Betaproteobacteria</taxon>
        <taxon>Burkholderiales</taxon>
        <taxon>Burkholderiaceae</taxon>
        <taxon>Caballeronia</taxon>
    </lineage>
</organism>
<dbReference type="Gene3D" id="3.30.420.40">
    <property type="match status" value="1"/>
</dbReference>
<sequence>MIRSVMEGVLLNIRSIAALGASAGLACDEVRVSGGATAEPLWLHMLADVLQREVITVTGASEGGAYGAVLAAGVGAGWWASLDEAVGALRVTGRVSPDASLKDLYDARFDTFRTLYDTLRPVYQRIAMENPSR</sequence>
<evidence type="ECO:0000259" key="4">
    <source>
        <dbReference type="Pfam" id="PF02782"/>
    </source>
</evidence>